<feature type="signal peptide" evidence="3">
    <location>
        <begin position="1"/>
        <end position="27"/>
    </location>
</feature>
<reference evidence="4 5" key="1">
    <citation type="submission" date="2020-04" db="EMBL/GenBank/DDBJ databases">
        <authorList>
            <person name="Liu A."/>
        </authorList>
    </citation>
    <scope>NUCLEOTIDE SEQUENCE [LARGE SCALE GENOMIC DNA]</scope>
    <source>
        <strain evidence="4 5">RZ02</strain>
    </source>
</reference>
<evidence type="ECO:0000256" key="3">
    <source>
        <dbReference type="SAM" id="SignalP"/>
    </source>
</evidence>
<evidence type="ECO:0000313" key="4">
    <source>
        <dbReference type="EMBL" id="NMW32718.1"/>
    </source>
</evidence>
<dbReference type="EMBL" id="JABCRE010000003">
    <property type="protein sequence ID" value="NMW32718.1"/>
    <property type="molecule type" value="Genomic_DNA"/>
</dbReference>
<sequence>MRRAGALIVAALVGIAANGAATAPAYAQAYQCRMPAAISVPQVTRERPPRSVPITGYTLALSWSPEFCKGREMQSGQRTQCSGRNGRFGFIVHGLWPDGRNTWPQWCSNPRRLSPAEARQNMCMTPSAKLLARQWAKHGSCMVRKPETYFKVTRILWNSLRMPPTDRLSRDEALTAGQFRDAFIRSNPDWPRSAVGIDLNQRGWLEEVRLCYGKDFMPKRCERRRYGPADSTPMKIWRGM</sequence>
<feature type="chain" id="PRO_5032496414" evidence="3">
    <location>
        <begin position="28"/>
        <end position="240"/>
    </location>
</feature>
<dbReference type="InterPro" id="IPR036430">
    <property type="entry name" value="RNase_T2-like_sf"/>
</dbReference>
<dbReference type="InterPro" id="IPR018188">
    <property type="entry name" value="RNase_T2_His_AS_1"/>
</dbReference>
<dbReference type="SUPFAM" id="SSF55895">
    <property type="entry name" value="Ribonuclease Rh-like"/>
    <property type="match status" value="1"/>
</dbReference>
<dbReference type="PROSITE" id="PS00530">
    <property type="entry name" value="RNASE_T2_1"/>
    <property type="match status" value="1"/>
</dbReference>
<dbReference type="GO" id="GO:0003723">
    <property type="term" value="F:RNA binding"/>
    <property type="evidence" value="ECO:0007669"/>
    <property type="project" value="InterPro"/>
</dbReference>
<keyword evidence="3" id="KW-0732">Signal</keyword>
<dbReference type="InterPro" id="IPR001568">
    <property type="entry name" value="RNase_T2-like"/>
</dbReference>
<dbReference type="PANTHER" id="PTHR11240">
    <property type="entry name" value="RIBONUCLEASE T2"/>
    <property type="match status" value="1"/>
</dbReference>
<comment type="similarity">
    <text evidence="1 2">Belongs to the RNase T2 family.</text>
</comment>
<keyword evidence="5" id="KW-1185">Reference proteome</keyword>
<evidence type="ECO:0000313" key="5">
    <source>
        <dbReference type="Proteomes" id="UP000561181"/>
    </source>
</evidence>
<dbReference type="Gene3D" id="3.90.730.10">
    <property type="entry name" value="Ribonuclease T2-like"/>
    <property type="match status" value="1"/>
</dbReference>
<gene>
    <name evidence="4" type="ORF">HKD42_11645</name>
</gene>
<evidence type="ECO:0000256" key="1">
    <source>
        <dbReference type="ARBA" id="ARBA00007469"/>
    </source>
</evidence>
<name>A0A848QUE6_9SPHN</name>
<dbReference type="Pfam" id="PF00445">
    <property type="entry name" value="Ribonuclease_T2"/>
    <property type="match status" value="1"/>
</dbReference>
<organism evidence="4 5">
    <name type="scientific">Pontixanthobacter rizhaonensis</name>
    <dbReference type="NCBI Taxonomy" id="2730337"/>
    <lineage>
        <taxon>Bacteria</taxon>
        <taxon>Pseudomonadati</taxon>
        <taxon>Pseudomonadota</taxon>
        <taxon>Alphaproteobacteria</taxon>
        <taxon>Sphingomonadales</taxon>
        <taxon>Erythrobacteraceae</taxon>
        <taxon>Pontixanthobacter</taxon>
    </lineage>
</organism>
<proteinExistence type="inferred from homology"/>
<dbReference type="GO" id="GO:0033897">
    <property type="term" value="F:ribonuclease T2 activity"/>
    <property type="evidence" value="ECO:0007669"/>
    <property type="project" value="InterPro"/>
</dbReference>
<dbReference type="Proteomes" id="UP000561181">
    <property type="component" value="Unassembled WGS sequence"/>
</dbReference>
<dbReference type="RefSeq" id="WP_170013528.1">
    <property type="nucleotide sequence ID" value="NZ_JABCRE010000003.1"/>
</dbReference>
<evidence type="ECO:0000256" key="2">
    <source>
        <dbReference type="RuleBase" id="RU004328"/>
    </source>
</evidence>
<dbReference type="PANTHER" id="PTHR11240:SF22">
    <property type="entry name" value="RIBONUCLEASE T2"/>
    <property type="match status" value="1"/>
</dbReference>
<dbReference type="AlphaFoldDB" id="A0A848QUE6"/>
<accession>A0A848QUE6</accession>
<protein>
    <submittedName>
        <fullName evidence="4">Ribonuclease T</fullName>
    </submittedName>
</protein>
<dbReference type="GO" id="GO:0006401">
    <property type="term" value="P:RNA catabolic process"/>
    <property type="evidence" value="ECO:0007669"/>
    <property type="project" value="TreeGrafter"/>
</dbReference>
<comment type="caution">
    <text evidence="4">The sequence shown here is derived from an EMBL/GenBank/DDBJ whole genome shotgun (WGS) entry which is preliminary data.</text>
</comment>